<gene>
    <name evidence="1" type="ORF">CALMAC_LOCUS2379</name>
</gene>
<evidence type="ECO:0000313" key="2">
    <source>
        <dbReference type="Proteomes" id="UP000410492"/>
    </source>
</evidence>
<keyword evidence="2" id="KW-1185">Reference proteome</keyword>
<name>A0A653BMY0_CALMS</name>
<dbReference type="AlphaFoldDB" id="A0A653BMY0"/>
<dbReference type="Proteomes" id="UP000410492">
    <property type="component" value="Unassembled WGS sequence"/>
</dbReference>
<dbReference type="OrthoDB" id="7333821at2759"/>
<protein>
    <submittedName>
        <fullName evidence="1">Uncharacterized protein</fullName>
    </submittedName>
</protein>
<proteinExistence type="predicted"/>
<sequence>MAQAYITSYINDYRRYHQKREAPIFPDDVRFDCDQDKEFWMSSKVHGIEDESDLIKGEAMLHRMRMGRMISSYRYDYCKEKPKKEPTDLTMGPAEEDVGFEDALIEHCKALFEKKSRKLLPPLTTGRHINGYMRTSRFYTPLTVYQRVHGQLAYKVLEKHHERGHQNQ</sequence>
<organism evidence="1 2">
    <name type="scientific">Callosobruchus maculatus</name>
    <name type="common">Southern cowpea weevil</name>
    <name type="synonym">Pulse bruchid</name>
    <dbReference type="NCBI Taxonomy" id="64391"/>
    <lineage>
        <taxon>Eukaryota</taxon>
        <taxon>Metazoa</taxon>
        <taxon>Ecdysozoa</taxon>
        <taxon>Arthropoda</taxon>
        <taxon>Hexapoda</taxon>
        <taxon>Insecta</taxon>
        <taxon>Pterygota</taxon>
        <taxon>Neoptera</taxon>
        <taxon>Endopterygota</taxon>
        <taxon>Coleoptera</taxon>
        <taxon>Polyphaga</taxon>
        <taxon>Cucujiformia</taxon>
        <taxon>Chrysomeloidea</taxon>
        <taxon>Chrysomelidae</taxon>
        <taxon>Bruchinae</taxon>
        <taxon>Bruchini</taxon>
        <taxon>Callosobruchus</taxon>
    </lineage>
</organism>
<reference evidence="1 2" key="1">
    <citation type="submission" date="2019-01" db="EMBL/GenBank/DDBJ databases">
        <authorList>
            <person name="Sayadi A."/>
        </authorList>
    </citation>
    <scope>NUCLEOTIDE SEQUENCE [LARGE SCALE GENOMIC DNA]</scope>
</reference>
<dbReference type="EMBL" id="CAACVG010002865">
    <property type="protein sequence ID" value="VEN36968.1"/>
    <property type="molecule type" value="Genomic_DNA"/>
</dbReference>
<evidence type="ECO:0000313" key="1">
    <source>
        <dbReference type="EMBL" id="VEN36968.1"/>
    </source>
</evidence>
<accession>A0A653BMY0</accession>